<keyword evidence="3 4" id="KW-0443">Lipid metabolism</keyword>
<dbReference type="PROSITE" id="PS51635">
    <property type="entry name" value="PNPLA"/>
    <property type="match status" value="1"/>
</dbReference>
<protein>
    <recommendedName>
        <fullName evidence="6">PNPLA domain-containing protein</fullName>
    </recommendedName>
</protein>
<feature type="region of interest" description="Disordered" evidence="5">
    <location>
        <begin position="1082"/>
        <end position="1186"/>
    </location>
</feature>
<feature type="compositionally biased region" description="Polar residues" evidence="5">
    <location>
        <begin position="795"/>
        <end position="804"/>
    </location>
</feature>
<gene>
    <name evidence="7" type="ORF">CTheo_350</name>
</gene>
<keyword evidence="1 4" id="KW-0378">Hydrolase</keyword>
<evidence type="ECO:0000256" key="1">
    <source>
        <dbReference type="ARBA" id="ARBA00022801"/>
    </source>
</evidence>
<sequence>MSSTSESTWLFVDDRKPRRQESDTDLRQLRSLRLIPVTSTELNQQAELLDYYKNKQELRRINEDEVDLTRRPAITPSRFRRHLKSLPSSLPAKSGHSKEITVSSTGATVGEYVPDTGVHTSAPPPVSFRWPKNAVPQPPPLDMPWIPTRSITEPIRFQPSSPLGVLNVDVIGGASPTMPVPTLPHAYSAPAIPVPLTLPLESLPPGYDFAIQAQFRPDANKLRPLRLLSLDGGGVRGISTLRILKAVMDRVKPGARPCDYFDLIAGTSTGGLIAIMLGRLRMTVDDCIKHYHHLAKKIFKRNPAIQMGSLATMEHRFSPANLEEAIKSVVERASPMNSKMADHHPRCARTFVLAVKRHNVNNQAARRIRSYATKSIPADTCEIWEAGRATSAAPSYFPPIKLADEHGQPRSYVDGGLGYNNPGKEILNEAREVFGSDHSIGCFLSIGTGRDRNIGFEDVRKLNSAYKAFKAIALNSQLAHCELEGYFSGKPGIYYRFNAGARLMGANGDDDFVKAVDLEDWQKMSQVETLTAQYLEEEDTVKQLDRCAGQLAKIARRNFGCTALNQGYLRVRVFGPTFAGNGSSFLTSSIKSPHPPRLQFISGISPKSYSLHMSTSSNSTAADSVHQANLATFKSYRRTIDELNNKPYTLLGDHVSLVRRLQDWRKAVAHLTVWVADDRAYYQQARAEIVNLLEATFDSVRTVDQIRNARGESNWIKASDREFEALLIDYIKLIEVAFPPHRQARYNTQADQDALNRGRVLYNGLYSFRRRLEEVRAPQRRTSLPLQQGAAPQAISPTTSTPVIGQSVRPVSRINTHNNTRSTLPQGARVPNPTLVHQPYPQTEGSPQTLSLPANSLAPTSVGYSQIQPPGSAVVELPHTGSSTVPPTWTQGTPVFRSSPDTFISSAAPVTPGISGSEASAPTTMVLPAEEQDSFDLDWDELEALDRSEWEPTTAGNDDLTNPDGRDGVTTEGTTGDSLPVLAQPPIGQMLGLTFTPVPQDATLAQKGQKPLATGPNELSGNTLATQVSAAPPVIPKVESEYSDAQLLRSSPLTEGLEKNPQALERRKSLLAAEVIDIDDLSDDEEVAERPESLSTRGPPPSSGIPSSLADDVINIDSDEEMEVDELEPSVPPESARQSATAEEKQSREPSSRGSPPKDKLPQQSTVASTQPASNPTQQLINDVNSLPSGVRAQIRQRAKEPMILHYLSIEPSMTRDAAEEKFKRMSDQTVFSIYVQTKSARRIIDHFKNMLAQSGHKLLLPHIDVRETPSEPPTLLCALAGSARLATGTVEFTISTDIMASLERWKTRFITPAGSHGELVAVELACYSSDAFYSLEADKRLELTPNAQARTWPDGGILWAFVNSRAKEKDHEVRLFLSPPPFVEPTQPVDISDFIREGQNTVKFVHLGGMEHFIFAVQTRIMPPPHTTWPGVLKRVQSLDPLNSGYQGLINRLTTMLEEQ</sequence>
<dbReference type="InterPro" id="IPR002641">
    <property type="entry name" value="PNPLA_dom"/>
</dbReference>
<feature type="active site" description="Nucleophile" evidence="4">
    <location>
        <position position="268"/>
    </location>
</feature>
<organism evidence="7 8">
    <name type="scientific">Ceratobasidium theobromae</name>
    <dbReference type="NCBI Taxonomy" id="1582974"/>
    <lineage>
        <taxon>Eukaryota</taxon>
        <taxon>Fungi</taxon>
        <taxon>Dikarya</taxon>
        <taxon>Basidiomycota</taxon>
        <taxon>Agaricomycotina</taxon>
        <taxon>Agaricomycetes</taxon>
        <taxon>Cantharellales</taxon>
        <taxon>Ceratobasidiaceae</taxon>
        <taxon>Ceratobasidium</taxon>
    </lineage>
</organism>
<dbReference type="EMBL" id="SSOP01000003">
    <property type="protein sequence ID" value="KAB5596078.1"/>
    <property type="molecule type" value="Genomic_DNA"/>
</dbReference>
<dbReference type="GO" id="GO:0047499">
    <property type="term" value="F:calcium-independent phospholipase A2 activity"/>
    <property type="evidence" value="ECO:0007669"/>
    <property type="project" value="TreeGrafter"/>
</dbReference>
<feature type="short sequence motif" description="GXGXXG" evidence="4">
    <location>
        <begin position="232"/>
        <end position="237"/>
    </location>
</feature>
<dbReference type="GO" id="GO:0016042">
    <property type="term" value="P:lipid catabolic process"/>
    <property type="evidence" value="ECO:0007669"/>
    <property type="project" value="UniProtKB-UniRule"/>
</dbReference>
<dbReference type="GO" id="GO:0016020">
    <property type="term" value="C:membrane"/>
    <property type="evidence" value="ECO:0007669"/>
    <property type="project" value="TreeGrafter"/>
</dbReference>
<evidence type="ECO:0000256" key="2">
    <source>
        <dbReference type="ARBA" id="ARBA00022963"/>
    </source>
</evidence>
<feature type="region of interest" description="Disordered" evidence="5">
    <location>
        <begin position="779"/>
        <end position="804"/>
    </location>
</feature>
<feature type="short sequence motif" description="DGA/G" evidence="4">
    <location>
        <begin position="414"/>
        <end position="416"/>
    </location>
</feature>
<dbReference type="PANTHER" id="PTHR24185">
    <property type="entry name" value="CALCIUM-INDEPENDENT PHOSPHOLIPASE A2-GAMMA"/>
    <property type="match status" value="1"/>
</dbReference>
<feature type="compositionally biased region" description="Basic and acidic residues" evidence="5">
    <location>
        <begin position="1142"/>
        <end position="1161"/>
    </location>
</feature>
<dbReference type="Pfam" id="PF01734">
    <property type="entry name" value="Patatin"/>
    <property type="match status" value="1"/>
</dbReference>
<evidence type="ECO:0000256" key="3">
    <source>
        <dbReference type="ARBA" id="ARBA00023098"/>
    </source>
</evidence>
<feature type="domain" description="PNPLA" evidence="6">
    <location>
        <begin position="228"/>
        <end position="427"/>
    </location>
</feature>
<evidence type="ECO:0000256" key="5">
    <source>
        <dbReference type="SAM" id="MobiDB-lite"/>
    </source>
</evidence>
<dbReference type="InterPro" id="IPR016035">
    <property type="entry name" value="Acyl_Trfase/lysoPLipase"/>
</dbReference>
<proteinExistence type="predicted"/>
<dbReference type="Proteomes" id="UP000383932">
    <property type="component" value="Unassembled WGS sequence"/>
</dbReference>
<keyword evidence="8" id="KW-1185">Reference proteome</keyword>
<accession>A0A5N5QWK7</accession>
<dbReference type="Gene3D" id="3.40.1090.10">
    <property type="entry name" value="Cytosolic phospholipase A2 catalytic domain"/>
    <property type="match status" value="1"/>
</dbReference>
<feature type="short sequence motif" description="GXSXG" evidence="4">
    <location>
        <begin position="266"/>
        <end position="270"/>
    </location>
</feature>
<evidence type="ECO:0000259" key="6">
    <source>
        <dbReference type="PROSITE" id="PS51635"/>
    </source>
</evidence>
<dbReference type="OrthoDB" id="630895at2759"/>
<dbReference type="GO" id="GO:0019369">
    <property type="term" value="P:arachidonate metabolic process"/>
    <property type="evidence" value="ECO:0007669"/>
    <property type="project" value="TreeGrafter"/>
</dbReference>
<dbReference type="CDD" id="cd07216">
    <property type="entry name" value="Pat17_PNPLA8_PNPLA9_like3"/>
    <property type="match status" value="1"/>
</dbReference>
<feature type="compositionally biased region" description="Polar residues" evidence="5">
    <location>
        <begin position="1162"/>
        <end position="1186"/>
    </location>
</feature>
<reference evidence="7 8" key="1">
    <citation type="journal article" date="2019" name="Fungal Biol. Biotechnol.">
        <title>Draft genome sequence of fastidious pathogen Ceratobasidium theobromae, which causes vascular-streak dieback in Theobroma cacao.</title>
        <authorList>
            <person name="Ali S.S."/>
            <person name="Asman A."/>
            <person name="Shao J."/>
            <person name="Firmansyah A.P."/>
            <person name="Susilo A.W."/>
            <person name="Rosmana A."/>
            <person name="McMahon P."/>
            <person name="Junaid M."/>
            <person name="Guest D."/>
            <person name="Kheng T.Y."/>
            <person name="Meinhardt L.W."/>
            <person name="Bailey B.A."/>
        </authorList>
    </citation>
    <scope>NUCLEOTIDE SEQUENCE [LARGE SCALE GENOMIC DNA]</scope>
    <source>
        <strain evidence="7 8">CT2</strain>
    </source>
</reference>
<evidence type="ECO:0000313" key="7">
    <source>
        <dbReference type="EMBL" id="KAB5596078.1"/>
    </source>
</evidence>
<evidence type="ECO:0000313" key="8">
    <source>
        <dbReference type="Proteomes" id="UP000383932"/>
    </source>
</evidence>
<evidence type="ECO:0000256" key="4">
    <source>
        <dbReference type="PROSITE-ProRule" id="PRU01161"/>
    </source>
</evidence>
<feature type="region of interest" description="Disordered" evidence="5">
    <location>
        <begin position="946"/>
        <end position="984"/>
    </location>
</feature>
<keyword evidence="2 4" id="KW-0442">Lipid degradation</keyword>
<dbReference type="GO" id="GO:0046486">
    <property type="term" value="P:glycerolipid metabolic process"/>
    <property type="evidence" value="ECO:0007669"/>
    <property type="project" value="UniProtKB-ARBA"/>
</dbReference>
<feature type="active site" description="Proton acceptor" evidence="4">
    <location>
        <position position="414"/>
    </location>
</feature>
<name>A0A5N5QWK7_9AGAM</name>
<dbReference type="PANTHER" id="PTHR24185:SF1">
    <property type="entry name" value="CALCIUM-INDEPENDENT PHOSPHOLIPASE A2-GAMMA"/>
    <property type="match status" value="1"/>
</dbReference>
<feature type="compositionally biased region" description="Acidic residues" evidence="5">
    <location>
        <begin position="1117"/>
        <end position="1128"/>
    </location>
</feature>
<comment type="caution">
    <text evidence="7">The sequence shown here is derived from an EMBL/GenBank/DDBJ whole genome shotgun (WGS) entry which is preliminary data.</text>
</comment>
<dbReference type="SUPFAM" id="SSF52151">
    <property type="entry name" value="FabD/lysophospholipase-like"/>
    <property type="match status" value="1"/>
</dbReference>